<dbReference type="InterPro" id="IPR000560">
    <property type="entry name" value="His_Pase_clade-2"/>
</dbReference>
<dbReference type="SUPFAM" id="SSF53254">
    <property type="entry name" value="Phosphoglycerate mutase-like"/>
    <property type="match status" value="1"/>
</dbReference>
<reference evidence="2 3" key="1">
    <citation type="submission" date="2020-08" db="EMBL/GenBank/DDBJ databases">
        <title>Genomic Encyclopedia of Type Strains, Phase IV (KMG-IV): sequencing the most valuable type-strain genomes for metagenomic binning, comparative biology and taxonomic classification.</title>
        <authorList>
            <person name="Goeker M."/>
        </authorList>
    </citation>
    <scope>NUCLEOTIDE SEQUENCE [LARGE SCALE GENOMIC DNA]</scope>
    <source>
        <strain evidence="2 3">DSM 22198</strain>
    </source>
</reference>
<keyword evidence="1" id="KW-0732">Signal</keyword>
<dbReference type="CDD" id="cd07061">
    <property type="entry name" value="HP_HAP_like"/>
    <property type="match status" value="1"/>
</dbReference>
<dbReference type="InterPro" id="IPR033379">
    <property type="entry name" value="Acid_Pase_AS"/>
</dbReference>
<dbReference type="Pfam" id="PF00328">
    <property type="entry name" value="His_Phos_2"/>
    <property type="match status" value="1"/>
</dbReference>
<dbReference type="PROSITE" id="PS00616">
    <property type="entry name" value="HIS_ACID_PHOSPHAT_1"/>
    <property type="match status" value="1"/>
</dbReference>
<gene>
    <name evidence="2" type="ORF">FHS74_001291</name>
</gene>
<evidence type="ECO:0000313" key="3">
    <source>
        <dbReference type="Proteomes" id="UP000539175"/>
    </source>
</evidence>
<evidence type="ECO:0000313" key="2">
    <source>
        <dbReference type="EMBL" id="MBB6250746.1"/>
    </source>
</evidence>
<protein>
    <submittedName>
        <fullName evidence="2">4-phytase/acid phosphatase</fullName>
        <ecNumber evidence="2">3.1.3.2</ecNumber>
        <ecNumber evidence="2">3.1.3.26</ecNumber>
    </submittedName>
</protein>
<dbReference type="GO" id="GO:0008707">
    <property type="term" value="F:inositol hexakisphosphate 4-phosphatase activity"/>
    <property type="evidence" value="ECO:0007669"/>
    <property type="project" value="UniProtKB-EC"/>
</dbReference>
<comment type="caution">
    <text evidence="2">The sequence shown here is derived from an EMBL/GenBank/DDBJ whole genome shotgun (WGS) entry which is preliminary data.</text>
</comment>
<feature type="signal peptide" evidence="1">
    <location>
        <begin position="1"/>
        <end position="23"/>
    </location>
</feature>
<evidence type="ECO:0000256" key="1">
    <source>
        <dbReference type="SAM" id="SignalP"/>
    </source>
</evidence>
<dbReference type="GO" id="GO:0003993">
    <property type="term" value="F:acid phosphatase activity"/>
    <property type="evidence" value="ECO:0007669"/>
    <property type="project" value="UniProtKB-EC"/>
</dbReference>
<dbReference type="EC" id="3.1.3.26" evidence="2"/>
<feature type="chain" id="PRO_5031179718" evidence="1">
    <location>
        <begin position="24"/>
        <end position="426"/>
    </location>
</feature>
<dbReference type="InterPro" id="IPR029033">
    <property type="entry name" value="His_PPase_superfam"/>
</dbReference>
<sequence length="426" mass="44356">MTRRLIPLALTSVLLIAAPLAMGTPAMGTPAAPTDATAVPRSPTGQALRLERVVMLVRHGVRAPLDTEAAPGLAQGDWPAWPVVPSHLTLHGAAAATLMGAYQRQWLAANGLLPSTGCPADGRVAIWTNSAERTIRTGEAMAQGLAPNCSLAVGHKPPGTLDPLFDPFEAGAATVDAAAAVAAMEPEMSDVRNAPTALAPAIALTARGLGCDRTAPACDLAHLPTTITPSADNRGVDLRGPVAQTAGAAQIFILQYLEGMPVEQVAWGRLGTGPDLRDALARISRLHGLQFDVFARNAYMAPRKAVALAPRLADALTRADQPPVTLLVGHDDNIAAITGLLGVHFQARGYGVDDPPVGGGLRLEVWRDAGGQSLVRVAYVAQTPDQVRTLAPLSLETPPWSAVLPLPGCAELCPLKTLTDKLVVTR</sequence>
<dbReference type="AlphaFoldDB" id="A0A7X0AY01"/>
<dbReference type="EC" id="3.1.3.2" evidence="2"/>
<keyword evidence="2" id="KW-0378">Hydrolase</keyword>
<dbReference type="RefSeq" id="WP_184798619.1">
    <property type="nucleotide sequence ID" value="NZ_JACIIZ010000003.1"/>
</dbReference>
<name>A0A7X0AY01_9PROT</name>
<organism evidence="2 3">
    <name type="scientific">Nitrospirillum iridis</name>
    <dbReference type="NCBI Taxonomy" id="765888"/>
    <lineage>
        <taxon>Bacteria</taxon>
        <taxon>Pseudomonadati</taxon>
        <taxon>Pseudomonadota</taxon>
        <taxon>Alphaproteobacteria</taxon>
        <taxon>Rhodospirillales</taxon>
        <taxon>Azospirillaceae</taxon>
        <taxon>Nitrospirillum</taxon>
    </lineage>
</organism>
<dbReference type="Proteomes" id="UP000539175">
    <property type="component" value="Unassembled WGS sequence"/>
</dbReference>
<dbReference type="EMBL" id="JACIIZ010000003">
    <property type="protein sequence ID" value="MBB6250746.1"/>
    <property type="molecule type" value="Genomic_DNA"/>
</dbReference>
<keyword evidence="3" id="KW-1185">Reference proteome</keyword>
<accession>A0A7X0AY01</accession>
<dbReference type="Gene3D" id="3.40.50.1240">
    <property type="entry name" value="Phosphoglycerate mutase-like"/>
    <property type="match status" value="2"/>
</dbReference>
<proteinExistence type="predicted"/>